<dbReference type="Pfam" id="PF13489">
    <property type="entry name" value="Methyltransf_23"/>
    <property type="match status" value="1"/>
</dbReference>
<dbReference type="Gene3D" id="3.40.50.150">
    <property type="entry name" value="Vaccinia Virus protein VP39"/>
    <property type="match status" value="1"/>
</dbReference>
<dbReference type="Proteomes" id="UP000034920">
    <property type="component" value="Unassembled WGS sequence"/>
</dbReference>
<gene>
    <name evidence="1" type="ORF">UU80_C0005G0017</name>
</gene>
<comment type="caution">
    <text evidence="1">The sequence shown here is derived from an EMBL/GenBank/DDBJ whole genome shotgun (WGS) entry which is preliminary data.</text>
</comment>
<protein>
    <submittedName>
        <fullName evidence="1">Methyltransferase type 12</fullName>
    </submittedName>
</protein>
<dbReference type="PANTHER" id="PTHR43861:SF1">
    <property type="entry name" value="TRANS-ACONITATE 2-METHYLTRANSFERASE"/>
    <property type="match status" value="1"/>
</dbReference>
<sequence length="252" mass="29428">MKASTDTITNVWDFLADRFNTHKNGNEIHPDAAVNIFIGWPIFLDQMEIQRKYLGTKSLEILDFGCGTGKFLKELSKKGNNVTGMDKSNKMVELSKKNASNGIKLYKEEEFYELVDRGELQNKFDVITSMHVFEWIEDINSTLNQLSSILKKNGIFLFAVFPKKHIIDSLRIQDLFEDFDSAENPSVGYANFDGIKVQTFIRDAEFFDEFFRNSNFDKVLEFYPPYSQYFLKHYKWTGSLYPEMMILAYRKL</sequence>
<dbReference type="InterPro" id="IPR029063">
    <property type="entry name" value="SAM-dependent_MTases_sf"/>
</dbReference>
<dbReference type="EMBL" id="LCCA01000005">
    <property type="protein sequence ID" value="KKS22572.1"/>
    <property type="molecule type" value="Genomic_DNA"/>
</dbReference>
<dbReference type="AlphaFoldDB" id="A0A0G0XDU8"/>
<dbReference type="PANTHER" id="PTHR43861">
    <property type="entry name" value="TRANS-ACONITATE 2-METHYLTRANSFERASE-RELATED"/>
    <property type="match status" value="1"/>
</dbReference>
<dbReference type="STRING" id="1619103.UU80_C0005G0017"/>
<dbReference type="CDD" id="cd02440">
    <property type="entry name" value="AdoMet_MTases"/>
    <property type="match status" value="1"/>
</dbReference>
<keyword evidence="1" id="KW-0489">Methyltransferase</keyword>
<accession>A0A0G0XDU8</accession>
<keyword evidence="1" id="KW-0808">Transferase</keyword>
<evidence type="ECO:0000313" key="2">
    <source>
        <dbReference type="Proteomes" id="UP000034920"/>
    </source>
</evidence>
<name>A0A0G0XDU8_UNCKA</name>
<reference evidence="1 2" key="1">
    <citation type="journal article" date="2015" name="Nature">
        <title>rRNA introns, odd ribosomes, and small enigmatic genomes across a large radiation of phyla.</title>
        <authorList>
            <person name="Brown C.T."/>
            <person name="Hug L.A."/>
            <person name="Thomas B.C."/>
            <person name="Sharon I."/>
            <person name="Castelle C.J."/>
            <person name="Singh A."/>
            <person name="Wilkins M.J."/>
            <person name="Williams K.H."/>
            <person name="Banfield J.F."/>
        </authorList>
    </citation>
    <scope>NUCLEOTIDE SEQUENCE [LARGE SCALE GENOMIC DNA]</scope>
</reference>
<dbReference type="GO" id="GO:0032259">
    <property type="term" value="P:methylation"/>
    <property type="evidence" value="ECO:0007669"/>
    <property type="project" value="UniProtKB-KW"/>
</dbReference>
<evidence type="ECO:0000313" key="1">
    <source>
        <dbReference type="EMBL" id="KKS22572.1"/>
    </source>
</evidence>
<proteinExistence type="predicted"/>
<dbReference type="GO" id="GO:0008168">
    <property type="term" value="F:methyltransferase activity"/>
    <property type="evidence" value="ECO:0007669"/>
    <property type="project" value="UniProtKB-KW"/>
</dbReference>
<organism evidence="1 2">
    <name type="scientific">candidate division WWE3 bacterium GW2011_GWA1_41_8</name>
    <dbReference type="NCBI Taxonomy" id="1619103"/>
    <lineage>
        <taxon>Bacteria</taxon>
        <taxon>Katanobacteria</taxon>
    </lineage>
</organism>
<dbReference type="SUPFAM" id="SSF53335">
    <property type="entry name" value="S-adenosyl-L-methionine-dependent methyltransferases"/>
    <property type="match status" value="1"/>
</dbReference>